<protein>
    <recommendedName>
        <fullName evidence="1">Halobacterial output domain-containing protein</fullName>
    </recommendedName>
</protein>
<dbReference type="EMBL" id="AOME01000013">
    <property type="protein sequence ID" value="EMA55540.1"/>
    <property type="molecule type" value="Genomic_DNA"/>
</dbReference>
<dbReference type="Pfam" id="PF18545">
    <property type="entry name" value="HalOD1"/>
    <property type="match status" value="1"/>
</dbReference>
<reference evidence="2 3" key="1">
    <citation type="journal article" date="2014" name="PLoS Genet.">
        <title>Phylogenetically driven sequencing of extremely halophilic archaea reveals strategies for static and dynamic osmo-response.</title>
        <authorList>
            <person name="Becker E.A."/>
            <person name="Seitzer P.M."/>
            <person name="Tritt A."/>
            <person name="Larsen D."/>
            <person name="Krusor M."/>
            <person name="Yao A.I."/>
            <person name="Wu D."/>
            <person name="Madern D."/>
            <person name="Eisen J.A."/>
            <person name="Darling A.E."/>
            <person name="Facciotti M.T."/>
        </authorList>
    </citation>
    <scope>NUCLEOTIDE SEQUENCE [LARGE SCALE GENOMIC DNA]</scope>
    <source>
        <strain evidence="2 3">DSM 8989</strain>
    </source>
</reference>
<gene>
    <name evidence="2" type="ORF">C450_02199</name>
</gene>
<dbReference type="RefSeq" id="WP_005039440.1">
    <property type="nucleotide sequence ID" value="NZ_AOME01000013.1"/>
</dbReference>
<sequence length="111" mass="11959">MSNHEAKATETRWNGQYIGRHYWDEAGSLRESIVEAVATATGTNTTAVAADYGEDHSRTVERLFGGTTDEEPRSYGVIRFTLAGSTVTVHSDGRLVVESTDGAATRRPAVG</sequence>
<dbReference type="OrthoDB" id="275196at2157"/>
<dbReference type="InterPro" id="IPR040624">
    <property type="entry name" value="HalOD1"/>
</dbReference>
<dbReference type="Proteomes" id="UP000011625">
    <property type="component" value="Unassembled WGS sequence"/>
</dbReference>
<feature type="domain" description="Halobacterial output" evidence="1">
    <location>
        <begin position="28"/>
        <end position="98"/>
    </location>
</feature>
<evidence type="ECO:0000259" key="1">
    <source>
        <dbReference type="Pfam" id="PF18545"/>
    </source>
</evidence>
<name>M0NFU9_9EURY</name>
<accession>M0NFU9</accession>
<evidence type="ECO:0000313" key="3">
    <source>
        <dbReference type="Proteomes" id="UP000011625"/>
    </source>
</evidence>
<evidence type="ECO:0000313" key="2">
    <source>
        <dbReference type="EMBL" id="EMA55540.1"/>
    </source>
</evidence>
<proteinExistence type="predicted"/>
<organism evidence="2 3">
    <name type="scientific">Halococcus salifodinae DSM 8989</name>
    <dbReference type="NCBI Taxonomy" id="1227456"/>
    <lineage>
        <taxon>Archaea</taxon>
        <taxon>Methanobacteriati</taxon>
        <taxon>Methanobacteriota</taxon>
        <taxon>Stenosarchaea group</taxon>
        <taxon>Halobacteria</taxon>
        <taxon>Halobacteriales</taxon>
        <taxon>Halococcaceae</taxon>
        <taxon>Halococcus</taxon>
    </lineage>
</organism>
<comment type="caution">
    <text evidence="2">The sequence shown here is derived from an EMBL/GenBank/DDBJ whole genome shotgun (WGS) entry which is preliminary data.</text>
</comment>
<dbReference type="PATRIC" id="fig|1227456.3.peg.461"/>
<dbReference type="AlphaFoldDB" id="M0NFU9"/>
<keyword evidence="3" id="KW-1185">Reference proteome</keyword>